<feature type="non-terminal residue" evidence="1">
    <location>
        <position position="1"/>
    </location>
</feature>
<keyword evidence="2" id="KW-1185">Reference proteome</keyword>
<accession>A0ACC1JS30</accession>
<gene>
    <name evidence="1" type="ORF">IWQ57_004544</name>
</gene>
<evidence type="ECO:0000313" key="2">
    <source>
        <dbReference type="Proteomes" id="UP001140234"/>
    </source>
</evidence>
<protein>
    <submittedName>
        <fullName evidence="1">Uncharacterized protein</fullName>
    </submittedName>
</protein>
<name>A0ACC1JS30_9FUNG</name>
<dbReference type="Proteomes" id="UP001140234">
    <property type="component" value="Unassembled WGS sequence"/>
</dbReference>
<reference evidence="1" key="1">
    <citation type="submission" date="2022-07" db="EMBL/GenBank/DDBJ databases">
        <title>Phylogenomic reconstructions and comparative analyses of Kickxellomycotina fungi.</title>
        <authorList>
            <person name="Reynolds N.K."/>
            <person name="Stajich J.E."/>
            <person name="Barry K."/>
            <person name="Grigoriev I.V."/>
            <person name="Crous P."/>
            <person name="Smith M.E."/>
        </authorList>
    </citation>
    <scope>NUCLEOTIDE SEQUENCE</scope>
    <source>
        <strain evidence="1">CBS 109366</strain>
    </source>
</reference>
<proteinExistence type="predicted"/>
<sequence>QNQLKVMLRRIRAARRRGHGPRTPRGGRLMAGRLPTMPALLLPASQVHSAEDSEGWNDTDSRGGRTVSDPDPELDLDSDDEDDREMLRRMDVTMEIGDAPGEDELRVRVARLFNDVFGPAPAIDARRVTVSRLSGAMTNCVYMVAVKGRHVGRRGKAMPAKYLLRVYGTGVDEFLSRDNELYWLGQLSALGFGPRLYGIFGNGRLEEFLESTTLQKDDLRHASTSKHIARRMSELHALVSYYRPFGGAPAAAHSPRAPATVTSGLPGLWSNIDAWLQLVHKKWARISAVCAANGDCAALLARWADVERAAGRLRAQIEAGKSPVVFAHDDLQYGNILRLRDTGELVVVDFEYAGYNYRGFDIANHFCEWMADYHGPVPHLLDETRYPTPAQRECFLRTYVKAKAFLDANMRAEADLVESDAVHAIRLRAVNLDEDRLSADVAALEREVAPFVPASHLHWGIWGLLQACSSEIDFDYVGYATQRLTIFMRQVAEMG</sequence>
<evidence type="ECO:0000313" key="1">
    <source>
        <dbReference type="EMBL" id="KAJ2766023.1"/>
    </source>
</evidence>
<comment type="caution">
    <text evidence="1">The sequence shown here is derived from an EMBL/GenBank/DDBJ whole genome shotgun (WGS) entry which is preliminary data.</text>
</comment>
<dbReference type="EMBL" id="JANBUJ010001821">
    <property type="protein sequence ID" value="KAJ2766023.1"/>
    <property type="molecule type" value="Genomic_DNA"/>
</dbReference>
<organism evidence="1 2">
    <name type="scientific">Coemansia nantahalensis</name>
    <dbReference type="NCBI Taxonomy" id="2789366"/>
    <lineage>
        <taxon>Eukaryota</taxon>
        <taxon>Fungi</taxon>
        <taxon>Fungi incertae sedis</taxon>
        <taxon>Zoopagomycota</taxon>
        <taxon>Kickxellomycotina</taxon>
        <taxon>Kickxellomycetes</taxon>
        <taxon>Kickxellales</taxon>
        <taxon>Kickxellaceae</taxon>
        <taxon>Coemansia</taxon>
    </lineage>
</organism>